<sequence length="167" mass="19573">MSKVHELRTVQLLPVSLEKAWDFFSHPKNLAVITPRELNLKFTNELYGEEAYAGQVITYTVKPLLGIPLFWMTEITHLEEGRYFVDEQRRGPYAMWHHQHHFSEIEGGVEMTDIVHYQVPFYPFGELALPLVKNKLKEIFNFRYQKIEEVLGRFPVASKAPSVQLVR</sequence>
<accession>A0A1M5EJL5</accession>
<reference evidence="1 2" key="1">
    <citation type="submission" date="2016-11" db="EMBL/GenBank/DDBJ databases">
        <authorList>
            <person name="Jaros S."/>
            <person name="Januszkiewicz K."/>
            <person name="Wedrychowicz H."/>
        </authorList>
    </citation>
    <scope>NUCLEOTIDE SEQUENCE [LARGE SCALE GENOMIC DNA]</scope>
    <source>
        <strain evidence="1 2">DSM 26897</strain>
    </source>
</reference>
<dbReference type="STRING" id="1302690.BUE76_04235"/>
<gene>
    <name evidence="1" type="ORF">SAMN05444008_11267</name>
</gene>
<dbReference type="Proteomes" id="UP000184368">
    <property type="component" value="Unassembled WGS sequence"/>
</dbReference>
<dbReference type="SUPFAM" id="SSF55961">
    <property type="entry name" value="Bet v1-like"/>
    <property type="match status" value="1"/>
</dbReference>
<dbReference type="EMBL" id="FQUO01000012">
    <property type="protein sequence ID" value="SHF79252.1"/>
    <property type="molecule type" value="Genomic_DNA"/>
</dbReference>
<organism evidence="1 2">
    <name type="scientific">Cnuella takakiae</name>
    <dbReference type="NCBI Taxonomy" id="1302690"/>
    <lineage>
        <taxon>Bacteria</taxon>
        <taxon>Pseudomonadati</taxon>
        <taxon>Bacteroidota</taxon>
        <taxon>Chitinophagia</taxon>
        <taxon>Chitinophagales</taxon>
        <taxon>Chitinophagaceae</taxon>
        <taxon>Cnuella</taxon>
    </lineage>
</organism>
<dbReference type="OrthoDB" id="9793552at2"/>
<dbReference type="RefSeq" id="WP_073044931.1">
    <property type="nucleotide sequence ID" value="NZ_FQUO01000012.1"/>
</dbReference>
<evidence type="ECO:0000313" key="1">
    <source>
        <dbReference type="EMBL" id="SHF79252.1"/>
    </source>
</evidence>
<dbReference type="Gene3D" id="3.30.530.20">
    <property type="match status" value="1"/>
</dbReference>
<evidence type="ECO:0000313" key="2">
    <source>
        <dbReference type="Proteomes" id="UP000184368"/>
    </source>
</evidence>
<dbReference type="CDD" id="cd07820">
    <property type="entry name" value="SRPBCC_3"/>
    <property type="match status" value="1"/>
</dbReference>
<dbReference type="AlphaFoldDB" id="A0A1M5EJL5"/>
<dbReference type="InterPro" id="IPR023393">
    <property type="entry name" value="START-like_dom_sf"/>
</dbReference>
<protein>
    <submittedName>
        <fullName evidence="1">Ligand-binding SRPBCC domain-containing protein</fullName>
    </submittedName>
</protein>
<proteinExistence type="predicted"/>
<keyword evidence="2" id="KW-1185">Reference proteome</keyword>
<name>A0A1M5EJL5_9BACT</name>